<dbReference type="InterPro" id="IPR020894">
    <property type="entry name" value="Cadherin_CS"/>
</dbReference>
<evidence type="ECO:0000256" key="7">
    <source>
        <dbReference type="PROSITE-ProRule" id="PRU00043"/>
    </source>
</evidence>
<dbReference type="SUPFAM" id="SSF49313">
    <property type="entry name" value="Cadherin-like"/>
    <property type="match status" value="3"/>
</dbReference>
<comment type="subcellular location">
    <subcellularLocation>
        <location evidence="1">Membrane</location>
    </subcellularLocation>
</comment>
<evidence type="ECO:0000256" key="4">
    <source>
        <dbReference type="ARBA" id="ARBA00022837"/>
    </source>
</evidence>
<evidence type="ECO:0000313" key="10">
    <source>
        <dbReference type="Proteomes" id="UP001558652"/>
    </source>
</evidence>
<evidence type="ECO:0000256" key="6">
    <source>
        <dbReference type="ARBA" id="ARBA00023136"/>
    </source>
</evidence>
<dbReference type="GO" id="GO:0009653">
    <property type="term" value="P:anatomical structure morphogenesis"/>
    <property type="evidence" value="ECO:0007669"/>
    <property type="project" value="UniProtKB-ARBA"/>
</dbReference>
<keyword evidence="10" id="KW-1185">Reference proteome</keyword>
<dbReference type="InterPro" id="IPR039808">
    <property type="entry name" value="Cadherin"/>
</dbReference>
<reference evidence="9 10" key="1">
    <citation type="submission" date="2024-07" db="EMBL/GenBank/DDBJ databases">
        <title>Chromosome-level genome assembly of the water stick insect Ranatra chinensis (Heteroptera: Nepidae).</title>
        <authorList>
            <person name="Liu X."/>
        </authorList>
    </citation>
    <scope>NUCLEOTIDE SEQUENCE [LARGE SCALE GENOMIC DNA]</scope>
    <source>
        <strain evidence="9">Cailab_2021Rc</strain>
        <tissue evidence="9">Muscle</tissue>
    </source>
</reference>
<dbReference type="InterPro" id="IPR002126">
    <property type="entry name" value="Cadherin-like_dom"/>
</dbReference>
<dbReference type="SMART" id="SM00112">
    <property type="entry name" value="CA"/>
    <property type="match status" value="2"/>
</dbReference>
<evidence type="ECO:0000313" key="9">
    <source>
        <dbReference type="EMBL" id="KAL1139416.1"/>
    </source>
</evidence>
<sequence length="307" mass="33257">MIRTASQVHIVIEDVNDNAPEFGSAKVRISVPESVEPGVPLYSALALDRDSGRNGQVSYRLVSGGLFGVEPRSGHLTLASRLDYETAQRHSLVISATDAGEPPLSANLTVLLEVQDVNDNAPVFERTEYSVPVSESLPVNSQVVQVTAVDLDTGNNARLTYRLLGEPREFGMFPNSGWVYLRSSLDRESRDRYSLKVAATDNGSPPATATALLTVTVTDANDNDPVFGRDSYQFTVEENLNRGATVGTVLATDADLDNNAAIRYALIPANSSFLINPVTGKSRKTIFFGTPYARPDRPASGHVRFRS</sequence>
<proteinExistence type="predicted"/>
<dbReference type="GO" id="GO:0005509">
    <property type="term" value="F:calcium ion binding"/>
    <property type="evidence" value="ECO:0007669"/>
    <property type="project" value="UniProtKB-UniRule"/>
</dbReference>
<dbReference type="PROSITE" id="PS00232">
    <property type="entry name" value="CADHERIN_1"/>
    <property type="match status" value="2"/>
</dbReference>
<dbReference type="InterPro" id="IPR015919">
    <property type="entry name" value="Cadherin-like_sf"/>
</dbReference>
<keyword evidence="6" id="KW-0472">Membrane</keyword>
<gene>
    <name evidence="9" type="ORF">AAG570_006400</name>
</gene>
<evidence type="ECO:0000256" key="2">
    <source>
        <dbReference type="ARBA" id="ARBA00022692"/>
    </source>
</evidence>
<evidence type="ECO:0000256" key="3">
    <source>
        <dbReference type="ARBA" id="ARBA00022737"/>
    </source>
</evidence>
<keyword evidence="4 7" id="KW-0106">Calcium</keyword>
<dbReference type="EMBL" id="JBFDAA010000002">
    <property type="protein sequence ID" value="KAL1139416.1"/>
    <property type="molecule type" value="Genomic_DNA"/>
</dbReference>
<name>A0ABD0YUI4_9HEMI</name>
<dbReference type="Pfam" id="PF00028">
    <property type="entry name" value="Cadherin"/>
    <property type="match status" value="3"/>
</dbReference>
<organism evidence="9 10">
    <name type="scientific">Ranatra chinensis</name>
    <dbReference type="NCBI Taxonomy" id="642074"/>
    <lineage>
        <taxon>Eukaryota</taxon>
        <taxon>Metazoa</taxon>
        <taxon>Ecdysozoa</taxon>
        <taxon>Arthropoda</taxon>
        <taxon>Hexapoda</taxon>
        <taxon>Insecta</taxon>
        <taxon>Pterygota</taxon>
        <taxon>Neoptera</taxon>
        <taxon>Paraneoptera</taxon>
        <taxon>Hemiptera</taxon>
        <taxon>Heteroptera</taxon>
        <taxon>Panheteroptera</taxon>
        <taxon>Nepomorpha</taxon>
        <taxon>Nepidae</taxon>
        <taxon>Ranatrinae</taxon>
        <taxon>Ranatra</taxon>
    </lineage>
</organism>
<feature type="domain" description="Cadherin" evidence="8">
    <location>
        <begin position="125"/>
        <end position="227"/>
    </location>
</feature>
<dbReference type="Gene3D" id="2.60.40.60">
    <property type="entry name" value="Cadherins"/>
    <property type="match status" value="3"/>
</dbReference>
<dbReference type="PROSITE" id="PS50268">
    <property type="entry name" value="CADHERIN_2"/>
    <property type="match status" value="3"/>
</dbReference>
<evidence type="ECO:0000256" key="5">
    <source>
        <dbReference type="ARBA" id="ARBA00022989"/>
    </source>
</evidence>
<evidence type="ECO:0000259" key="8">
    <source>
        <dbReference type="PROSITE" id="PS50268"/>
    </source>
</evidence>
<dbReference type="GO" id="GO:0060429">
    <property type="term" value="P:epithelium development"/>
    <property type="evidence" value="ECO:0007669"/>
    <property type="project" value="UniProtKB-ARBA"/>
</dbReference>
<dbReference type="AlphaFoldDB" id="A0ABD0YUI4"/>
<keyword evidence="2" id="KW-0812">Transmembrane</keyword>
<dbReference type="FunFam" id="2.60.40.60:FF:000020">
    <property type="entry name" value="Dachsous cadherin-related 1b"/>
    <property type="match status" value="2"/>
</dbReference>
<accession>A0ABD0YUI4</accession>
<dbReference type="PANTHER" id="PTHR24027:SF423">
    <property type="entry name" value="PROTOCADHERIN-16"/>
    <property type="match status" value="1"/>
</dbReference>
<dbReference type="PANTHER" id="PTHR24027">
    <property type="entry name" value="CADHERIN-23"/>
    <property type="match status" value="1"/>
</dbReference>
<protein>
    <recommendedName>
        <fullName evidence="8">Cadherin domain-containing protein</fullName>
    </recommendedName>
</protein>
<keyword evidence="3" id="KW-0677">Repeat</keyword>
<feature type="domain" description="Cadherin" evidence="8">
    <location>
        <begin position="23"/>
        <end position="124"/>
    </location>
</feature>
<dbReference type="Proteomes" id="UP001558652">
    <property type="component" value="Unassembled WGS sequence"/>
</dbReference>
<dbReference type="GO" id="GO:0016020">
    <property type="term" value="C:membrane"/>
    <property type="evidence" value="ECO:0007669"/>
    <property type="project" value="UniProtKB-SubCell"/>
</dbReference>
<dbReference type="PRINTS" id="PR00205">
    <property type="entry name" value="CADHERIN"/>
</dbReference>
<comment type="caution">
    <text evidence="9">The sequence shown here is derived from an EMBL/GenBank/DDBJ whole genome shotgun (WGS) entry which is preliminary data.</text>
</comment>
<evidence type="ECO:0000256" key="1">
    <source>
        <dbReference type="ARBA" id="ARBA00004370"/>
    </source>
</evidence>
<dbReference type="CDD" id="cd11304">
    <property type="entry name" value="Cadherin_repeat"/>
    <property type="match status" value="3"/>
</dbReference>
<keyword evidence="5" id="KW-1133">Transmembrane helix</keyword>
<feature type="domain" description="Cadherin" evidence="8">
    <location>
        <begin position="228"/>
        <end position="280"/>
    </location>
</feature>